<sequence length="409" mass="46471">MKRYLEAVRSMKKCFTGIMVEHLPRGQNEEADALAKSAACGGPHSPGIFFEVLYALSVPMYSLEVMTIDQVKLGEDPYGWRTPFVKHLETGWLPEDKAEAKRLQLRATKYKMVSGQLYRSGVLQPLLRCISFVEGEEMAKEIHQGLCGAYQAARTVASKVFRQGVYWPTVLKVYVEQIKKCESCQRHGRSQTAPQYELQPIAPIWPFARWGLDIIGPFPVRVGRAPAVKWGGRTYKWQDPRSTKKRLEGAVKGKWPEEMLSVLWALRTTPTRLTKFSPFMLLYGDEAMTPIELGANSTRVMFSRGEEGREVSLELLEGVRVEALEHMRKYATGTSATYNKKVRPTELLPGHLVLRKKANPIAVGKLESKWEGPYLIKHKSRTGSFRLATLEGEEFDHSWNATSLKRFYV</sequence>
<dbReference type="AlphaFoldDB" id="Q01N58"/>
<dbReference type="GO" id="GO:0003676">
    <property type="term" value="F:nucleic acid binding"/>
    <property type="evidence" value="ECO:0007669"/>
    <property type="project" value="InterPro"/>
</dbReference>
<name>Q01N58_ORYSA</name>
<dbReference type="Gene3D" id="1.10.340.70">
    <property type="match status" value="1"/>
</dbReference>
<dbReference type="GO" id="GO:0004523">
    <property type="term" value="F:RNA-DNA hybrid ribonuclease activity"/>
    <property type="evidence" value="ECO:0007669"/>
    <property type="project" value="InterPro"/>
</dbReference>
<dbReference type="Gene3D" id="3.30.420.10">
    <property type="entry name" value="Ribonuclease H-like superfamily/Ribonuclease H"/>
    <property type="match status" value="1"/>
</dbReference>
<proteinExistence type="predicted"/>
<dbReference type="PANTHER" id="PTHR48475">
    <property type="entry name" value="RIBONUCLEASE H"/>
    <property type="match status" value="1"/>
</dbReference>
<feature type="domain" description="RNase H type-1" evidence="1">
    <location>
        <begin position="2"/>
        <end position="38"/>
    </location>
</feature>
<accession>Q01N58</accession>
<dbReference type="InterPro" id="IPR036397">
    <property type="entry name" value="RNaseH_sf"/>
</dbReference>
<reference evidence="2" key="1">
    <citation type="journal article" date="2002" name="Nature">
        <title>Sequence and analysis of rice chromosome 4.</title>
        <authorList>
            <person name="Feng Q."/>
            <person name="Zhang Y."/>
            <person name="Hao P."/>
            <person name="Wang S."/>
            <person name="Fu G."/>
            <person name="Huang Y."/>
            <person name="Li Y."/>
            <person name="Zhu J."/>
            <person name="Liu Y."/>
            <person name="Hu X."/>
            <person name="Jia P."/>
            <person name="Zhang Y."/>
            <person name="Zhao Q."/>
            <person name="Ying K."/>
            <person name="Yu S."/>
            <person name="Tang Y."/>
            <person name="Weng Q."/>
            <person name="Zhang L."/>
            <person name="Lu Y."/>
            <person name="Mu J."/>
            <person name="Lu Y."/>
            <person name="Zhang L.S."/>
            <person name="Yu Z."/>
            <person name="Fan D."/>
            <person name="Liu X."/>
            <person name="Lu T."/>
            <person name="Li C."/>
            <person name="Wu Y."/>
            <person name="Sun T."/>
            <person name="Lei H."/>
            <person name="Li T."/>
            <person name="Hu H."/>
            <person name="Guan J."/>
            <person name="Wu M."/>
            <person name="Zhang R."/>
            <person name="Zhou B."/>
            <person name="Chen Z."/>
            <person name="Chen L."/>
            <person name="Jin Z."/>
            <person name="Wang R."/>
            <person name="Yin H."/>
            <person name="Cai Z."/>
            <person name="Ren S."/>
            <person name="Lv G."/>
            <person name="Gu W."/>
            <person name="Zhu G."/>
            <person name="Tu Y."/>
            <person name="Jia J."/>
            <person name="Zhang Y."/>
            <person name="Chen J."/>
            <person name="Kang H."/>
            <person name="Chen X."/>
            <person name="Shao C."/>
            <person name="Sun Y."/>
            <person name="Hu Q."/>
            <person name="Zhang X."/>
            <person name="Zhang W."/>
            <person name="Wang L."/>
            <person name="Ding C."/>
            <person name="Sheng H."/>
            <person name="Gu J."/>
            <person name="Chen S."/>
            <person name="Ni L."/>
            <person name="Zhu F."/>
            <person name="Chen W."/>
            <person name="Lan L."/>
            <person name="Lai Y."/>
            <person name="Cheng Z."/>
            <person name="Gu M."/>
            <person name="Jiang J."/>
            <person name="Li J."/>
            <person name="Hong G."/>
            <person name="Xue Y."/>
            <person name="Han B."/>
        </authorList>
    </citation>
    <scope>NUCLEOTIDE SEQUENCE</scope>
</reference>
<dbReference type="EMBL" id="CR854994">
    <property type="protein sequence ID" value="CAH65742.1"/>
    <property type="molecule type" value="Genomic_DNA"/>
</dbReference>
<dbReference type="InterPro" id="IPR002156">
    <property type="entry name" value="RNaseH_domain"/>
</dbReference>
<gene>
    <name evidence="2" type="primary">OSIGBa0127D24.5</name>
</gene>
<dbReference type="PANTHER" id="PTHR48475:SF1">
    <property type="entry name" value="RNASE H TYPE-1 DOMAIN-CONTAINING PROTEIN"/>
    <property type="match status" value="1"/>
</dbReference>
<evidence type="ECO:0000313" key="2">
    <source>
        <dbReference type="EMBL" id="CAH65742.1"/>
    </source>
</evidence>
<evidence type="ECO:0000259" key="1">
    <source>
        <dbReference type="Pfam" id="PF13456"/>
    </source>
</evidence>
<organism evidence="2">
    <name type="scientific">Oryza sativa</name>
    <name type="common">Rice</name>
    <dbReference type="NCBI Taxonomy" id="4530"/>
    <lineage>
        <taxon>Eukaryota</taxon>
        <taxon>Viridiplantae</taxon>
        <taxon>Streptophyta</taxon>
        <taxon>Embryophyta</taxon>
        <taxon>Tracheophyta</taxon>
        <taxon>Spermatophyta</taxon>
        <taxon>Magnoliopsida</taxon>
        <taxon>Liliopsida</taxon>
        <taxon>Poales</taxon>
        <taxon>Poaceae</taxon>
        <taxon>BOP clade</taxon>
        <taxon>Oryzoideae</taxon>
        <taxon>Oryzeae</taxon>
        <taxon>Oryzinae</taxon>
        <taxon>Oryza</taxon>
    </lineage>
</organism>
<dbReference type="Pfam" id="PF13456">
    <property type="entry name" value="RVT_3"/>
    <property type="match status" value="1"/>
</dbReference>
<reference evidence="2" key="2">
    <citation type="submission" date="2004-10" db="EMBL/GenBank/DDBJ databases">
        <title>Chromosome-wide comparison between domesticated rice subspecies indica and japonica.</title>
        <authorList>
            <person name="Han B."/>
        </authorList>
    </citation>
    <scope>NUCLEOTIDE SEQUENCE</scope>
</reference>
<protein>
    <submittedName>
        <fullName evidence="2">OSIGBa0127D24.5 protein</fullName>
    </submittedName>
</protein>